<keyword evidence="2" id="KW-0732">Signal</keyword>
<feature type="chain" id="PRO_5007892447" evidence="2">
    <location>
        <begin position="26"/>
        <end position="191"/>
    </location>
</feature>
<keyword evidence="1" id="KW-1133">Transmembrane helix</keyword>
<keyword evidence="4" id="KW-1185">Reference proteome</keyword>
<dbReference type="Proteomes" id="UP000076532">
    <property type="component" value="Unassembled WGS sequence"/>
</dbReference>
<accession>A0A167T2S2</accession>
<feature type="signal peptide" evidence="2">
    <location>
        <begin position="1"/>
        <end position="25"/>
    </location>
</feature>
<evidence type="ECO:0000313" key="4">
    <source>
        <dbReference type="Proteomes" id="UP000076532"/>
    </source>
</evidence>
<gene>
    <name evidence="3" type="ORF">FIBSPDRAFT_973360</name>
</gene>
<proteinExistence type="predicted"/>
<evidence type="ECO:0000256" key="2">
    <source>
        <dbReference type="SAM" id="SignalP"/>
    </source>
</evidence>
<reference evidence="3 4" key="1">
    <citation type="journal article" date="2016" name="Mol. Biol. Evol.">
        <title>Comparative Genomics of Early-Diverging Mushroom-Forming Fungi Provides Insights into the Origins of Lignocellulose Decay Capabilities.</title>
        <authorList>
            <person name="Nagy L.G."/>
            <person name="Riley R."/>
            <person name="Tritt A."/>
            <person name="Adam C."/>
            <person name="Daum C."/>
            <person name="Floudas D."/>
            <person name="Sun H."/>
            <person name="Yadav J.S."/>
            <person name="Pangilinan J."/>
            <person name="Larsson K.H."/>
            <person name="Matsuura K."/>
            <person name="Barry K."/>
            <person name="Labutti K."/>
            <person name="Kuo R."/>
            <person name="Ohm R.A."/>
            <person name="Bhattacharya S.S."/>
            <person name="Shirouzu T."/>
            <person name="Yoshinaga Y."/>
            <person name="Martin F.M."/>
            <person name="Grigoriev I.V."/>
            <person name="Hibbett D.S."/>
        </authorList>
    </citation>
    <scope>NUCLEOTIDE SEQUENCE [LARGE SCALE GENOMIC DNA]</scope>
    <source>
        <strain evidence="3 4">CBS 109695</strain>
    </source>
</reference>
<organism evidence="3 4">
    <name type="scientific">Athelia psychrophila</name>
    <dbReference type="NCBI Taxonomy" id="1759441"/>
    <lineage>
        <taxon>Eukaryota</taxon>
        <taxon>Fungi</taxon>
        <taxon>Dikarya</taxon>
        <taxon>Basidiomycota</taxon>
        <taxon>Agaricomycotina</taxon>
        <taxon>Agaricomycetes</taxon>
        <taxon>Agaricomycetidae</taxon>
        <taxon>Atheliales</taxon>
        <taxon>Atheliaceae</taxon>
        <taxon>Athelia</taxon>
    </lineage>
</organism>
<feature type="transmembrane region" description="Helical" evidence="1">
    <location>
        <begin position="164"/>
        <end position="189"/>
    </location>
</feature>
<dbReference type="AlphaFoldDB" id="A0A167T2S2"/>
<sequence>MHHFFCPAHKMPILAIASTLHPCAAEAYEKLSVAHTKVALGLAAKASEYQTPNLTTESETKATHRLALPTKISSTCDCKIWWFVSVSDHITIVSSFHNIDFHPPLLPLRPPSDTFDMSDSTIVLSFNMIQAIHCIWTTLWVYLVCLGSWDCWLLGLAPWSGFSVWLLGVLWSTIWVFGFGCLDALLAYICL</sequence>
<evidence type="ECO:0000256" key="1">
    <source>
        <dbReference type="SAM" id="Phobius"/>
    </source>
</evidence>
<evidence type="ECO:0000313" key="3">
    <source>
        <dbReference type="EMBL" id="KZP02503.1"/>
    </source>
</evidence>
<keyword evidence="1" id="KW-0472">Membrane</keyword>
<dbReference type="EMBL" id="KV418514">
    <property type="protein sequence ID" value="KZP02503.1"/>
    <property type="molecule type" value="Genomic_DNA"/>
</dbReference>
<name>A0A167T2S2_9AGAM</name>
<protein>
    <submittedName>
        <fullName evidence="3">Uncharacterized protein</fullName>
    </submittedName>
</protein>
<keyword evidence="1" id="KW-0812">Transmembrane</keyword>